<dbReference type="RefSeq" id="WP_159762578.1">
    <property type="nucleotide sequence ID" value="NZ_WUUT01000001.1"/>
</dbReference>
<dbReference type="EMBL" id="WUUT01000001">
    <property type="protein sequence ID" value="MXR50451.1"/>
    <property type="molecule type" value="Genomic_DNA"/>
</dbReference>
<accession>A0A6B0T5E6</accession>
<dbReference type="AlphaFoldDB" id="A0A6B0T5E6"/>
<evidence type="ECO:0000313" key="2">
    <source>
        <dbReference type="Proteomes" id="UP000466535"/>
    </source>
</evidence>
<comment type="caution">
    <text evidence="1">The sequence shown here is derived from an EMBL/GenBank/DDBJ whole genome shotgun (WGS) entry which is preliminary data.</text>
</comment>
<protein>
    <submittedName>
        <fullName evidence="1">Uncharacterized protein</fullName>
    </submittedName>
</protein>
<evidence type="ECO:0000313" key="1">
    <source>
        <dbReference type="EMBL" id="MXR50451.1"/>
    </source>
</evidence>
<reference evidence="1 2" key="1">
    <citation type="submission" date="2019-12" db="EMBL/GenBank/DDBJ databases">
        <title>Isolation and characterization of three novel carbon monoxide-oxidizing members of Halobacteria from salione crusts and soils.</title>
        <authorList>
            <person name="Myers M.R."/>
            <person name="King G.M."/>
        </authorList>
    </citation>
    <scope>NUCLEOTIDE SEQUENCE [LARGE SCALE GENOMIC DNA]</scope>
    <source>
        <strain evidence="1 2">WSH3</strain>
    </source>
</reference>
<dbReference type="Proteomes" id="UP000466535">
    <property type="component" value="Unassembled WGS sequence"/>
</dbReference>
<sequence>MPERQPEYIQLTSTELGYLERSAYPERSAYIRGLLNGEYNYTVVAEFESGRSSEVGLEQIARSGLDPTPAKFTRRIVILQRVDAED</sequence>
<name>A0A6B0T5E6_9EURY</name>
<gene>
    <name evidence="1" type="ORF">GRX03_02370</name>
</gene>
<organism evidence="1 2">
    <name type="scientific">Halovenus carboxidivorans</name>
    <dbReference type="NCBI Taxonomy" id="2692199"/>
    <lineage>
        <taxon>Archaea</taxon>
        <taxon>Methanobacteriati</taxon>
        <taxon>Methanobacteriota</taxon>
        <taxon>Stenosarchaea group</taxon>
        <taxon>Halobacteria</taxon>
        <taxon>Halobacteriales</taxon>
        <taxon>Haloarculaceae</taxon>
        <taxon>Halovenus</taxon>
    </lineage>
</organism>
<proteinExistence type="predicted"/>
<keyword evidence="2" id="KW-1185">Reference proteome</keyword>